<name>A0ACA9Q689_9GLOM</name>
<dbReference type="Proteomes" id="UP000789366">
    <property type="component" value="Unassembled WGS sequence"/>
</dbReference>
<sequence length="85" mass="9592">IPSVKALYFEIGPCLVNPGGNDTILNPYSWNNNASIIFLDQPTNTGYSYGEYLSTTFGAAYDVYAFLQIFFQELRQYSNLDFNIA</sequence>
<reference evidence="1" key="1">
    <citation type="submission" date="2021-06" db="EMBL/GenBank/DDBJ databases">
        <authorList>
            <person name="Kallberg Y."/>
            <person name="Tangrot J."/>
            <person name="Rosling A."/>
        </authorList>
    </citation>
    <scope>NUCLEOTIDE SEQUENCE</scope>
    <source>
        <strain evidence="1">28 12/20/2015</strain>
    </source>
</reference>
<organism evidence="1 2">
    <name type="scientific">Cetraspora pellucida</name>
    <dbReference type="NCBI Taxonomy" id="1433469"/>
    <lineage>
        <taxon>Eukaryota</taxon>
        <taxon>Fungi</taxon>
        <taxon>Fungi incertae sedis</taxon>
        <taxon>Mucoromycota</taxon>
        <taxon>Glomeromycotina</taxon>
        <taxon>Glomeromycetes</taxon>
        <taxon>Diversisporales</taxon>
        <taxon>Gigasporaceae</taxon>
        <taxon>Cetraspora</taxon>
    </lineage>
</organism>
<keyword evidence="2" id="KW-1185">Reference proteome</keyword>
<evidence type="ECO:0000313" key="1">
    <source>
        <dbReference type="EMBL" id="CAG8735472.1"/>
    </source>
</evidence>
<feature type="non-terminal residue" evidence="1">
    <location>
        <position position="1"/>
    </location>
</feature>
<comment type="caution">
    <text evidence="1">The sequence shown here is derived from an EMBL/GenBank/DDBJ whole genome shotgun (WGS) entry which is preliminary data.</text>
</comment>
<dbReference type="EMBL" id="CAJVPW010035329">
    <property type="protein sequence ID" value="CAG8735472.1"/>
    <property type="molecule type" value="Genomic_DNA"/>
</dbReference>
<gene>
    <name evidence="1" type="ORF">SPELUC_LOCUS13421</name>
</gene>
<proteinExistence type="predicted"/>
<feature type="non-terminal residue" evidence="1">
    <location>
        <position position="85"/>
    </location>
</feature>
<evidence type="ECO:0000313" key="2">
    <source>
        <dbReference type="Proteomes" id="UP000789366"/>
    </source>
</evidence>
<accession>A0ACA9Q689</accession>
<protein>
    <submittedName>
        <fullName evidence="1">9622_t:CDS:1</fullName>
    </submittedName>
</protein>